<evidence type="ECO:0000313" key="3">
    <source>
        <dbReference type="Proteomes" id="UP001185012"/>
    </source>
</evidence>
<reference evidence="2 3" key="1">
    <citation type="submission" date="2023-07" db="EMBL/GenBank/DDBJ databases">
        <title>Genomic Encyclopedia of Type Strains, Phase IV (KMG-IV): sequencing the most valuable type-strain genomes for metagenomic binning, comparative biology and taxonomic classification.</title>
        <authorList>
            <person name="Goeker M."/>
        </authorList>
    </citation>
    <scope>NUCLEOTIDE SEQUENCE [LARGE SCALE GENOMIC DNA]</scope>
    <source>
        <strain evidence="2 3">DSM 45903</strain>
    </source>
</reference>
<protein>
    <submittedName>
        <fullName evidence="2">Uncharacterized protein</fullName>
    </submittedName>
</protein>
<accession>A0ABU1INS5</accession>
<name>A0ABU1INS5_9BACL</name>
<evidence type="ECO:0000313" key="2">
    <source>
        <dbReference type="EMBL" id="MDR6226437.1"/>
    </source>
</evidence>
<keyword evidence="1" id="KW-0812">Transmembrane</keyword>
<keyword evidence="1" id="KW-0472">Membrane</keyword>
<feature type="transmembrane region" description="Helical" evidence="1">
    <location>
        <begin position="12"/>
        <end position="36"/>
    </location>
</feature>
<keyword evidence="3" id="KW-1185">Reference proteome</keyword>
<dbReference type="EMBL" id="JAVDQG010000005">
    <property type="protein sequence ID" value="MDR6226437.1"/>
    <property type="molecule type" value="Genomic_DNA"/>
</dbReference>
<evidence type="ECO:0000256" key="1">
    <source>
        <dbReference type="SAM" id="Phobius"/>
    </source>
</evidence>
<proteinExistence type="predicted"/>
<sequence>MTVVKSTVRSMYRGFLMIFILSFLLLSTVLLLAFLADPQLMWDSVRKAFGMQ</sequence>
<dbReference type="RefSeq" id="WP_309866304.1">
    <property type="nucleotide sequence ID" value="NZ_JAVDQG010000005.1"/>
</dbReference>
<keyword evidence="1" id="KW-1133">Transmembrane helix</keyword>
<organism evidence="2 3">
    <name type="scientific">Desmospora profundinema</name>
    <dbReference type="NCBI Taxonomy" id="1571184"/>
    <lineage>
        <taxon>Bacteria</taxon>
        <taxon>Bacillati</taxon>
        <taxon>Bacillota</taxon>
        <taxon>Bacilli</taxon>
        <taxon>Bacillales</taxon>
        <taxon>Thermoactinomycetaceae</taxon>
        <taxon>Desmospora</taxon>
    </lineage>
</organism>
<comment type="caution">
    <text evidence="2">The sequence shown here is derived from an EMBL/GenBank/DDBJ whole genome shotgun (WGS) entry which is preliminary data.</text>
</comment>
<gene>
    <name evidence="2" type="ORF">JOE21_002444</name>
</gene>
<dbReference type="Proteomes" id="UP001185012">
    <property type="component" value="Unassembled WGS sequence"/>
</dbReference>